<organism evidence="3 4">
    <name type="scientific">Caulobacter mirabilis</name>
    <dbReference type="NCBI Taxonomy" id="69666"/>
    <lineage>
        <taxon>Bacteria</taxon>
        <taxon>Pseudomonadati</taxon>
        <taxon>Pseudomonadota</taxon>
        <taxon>Alphaproteobacteria</taxon>
        <taxon>Caulobacterales</taxon>
        <taxon>Caulobacteraceae</taxon>
        <taxon>Caulobacter</taxon>
    </lineage>
</organism>
<protein>
    <recommendedName>
        <fullName evidence="2">Beta-lactamase-related domain-containing protein</fullName>
    </recommendedName>
</protein>
<dbReference type="RefSeq" id="WP_099621328.1">
    <property type="nucleotide sequence ID" value="NZ_CP024201.1"/>
</dbReference>
<dbReference type="Gene3D" id="3.40.710.10">
    <property type="entry name" value="DD-peptidase/beta-lactamase superfamily"/>
    <property type="match status" value="1"/>
</dbReference>
<evidence type="ECO:0000259" key="2">
    <source>
        <dbReference type="Pfam" id="PF00144"/>
    </source>
</evidence>
<dbReference type="InterPro" id="IPR012338">
    <property type="entry name" value="Beta-lactam/transpept-like"/>
</dbReference>
<proteinExistence type="predicted"/>
<dbReference type="KEGG" id="cmb:CSW64_06395"/>
<evidence type="ECO:0000256" key="1">
    <source>
        <dbReference type="SAM" id="SignalP"/>
    </source>
</evidence>
<dbReference type="InterPro" id="IPR050491">
    <property type="entry name" value="AmpC-like"/>
</dbReference>
<dbReference type="AlphaFoldDB" id="A0A2D2AVM6"/>
<evidence type="ECO:0000313" key="3">
    <source>
        <dbReference type="EMBL" id="ATQ42072.1"/>
    </source>
</evidence>
<evidence type="ECO:0000313" key="4">
    <source>
        <dbReference type="Proteomes" id="UP000228945"/>
    </source>
</evidence>
<dbReference type="InterPro" id="IPR001466">
    <property type="entry name" value="Beta-lactam-related"/>
</dbReference>
<feature type="domain" description="Beta-lactamase-related" evidence="2">
    <location>
        <begin position="45"/>
        <end position="358"/>
    </location>
</feature>
<dbReference type="Pfam" id="PF00144">
    <property type="entry name" value="Beta-lactamase"/>
    <property type="match status" value="1"/>
</dbReference>
<feature type="signal peptide" evidence="1">
    <location>
        <begin position="1"/>
        <end position="23"/>
    </location>
</feature>
<keyword evidence="4" id="KW-1185">Reference proteome</keyword>
<accession>A0A2D2AVM6</accession>
<dbReference type="Proteomes" id="UP000228945">
    <property type="component" value="Chromosome"/>
</dbReference>
<dbReference type="EMBL" id="CP024201">
    <property type="protein sequence ID" value="ATQ42072.1"/>
    <property type="molecule type" value="Genomic_DNA"/>
</dbReference>
<dbReference type="SUPFAM" id="SSF56601">
    <property type="entry name" value="beta-lactamase/transpeptidase-like"/>
    <property type="match status" value="1"/>
</dbReference>
<gene>
    <name evidence="3" type="ORF">CSW64_06395</name>
</gene>
<keyword evidence="1" id="KW-0732">Signal</keyword>
<dbReference type="PANTHER" id="PTHR46825">
    <property type="entry name" value="D-ALANYL-D-ALANINE-CARBOXYPEPTIDASE/ENDOPEPTIDASE AMPH"/>
    <property type="match status" value="1"/>
</dbReference>
<dbReference type="OrthoDB" id="113033at2"/>
<dbReference type="PANTHER" id="PTHR46825:SF9">
    <property type="entry name" value="BETA-LACTAMASE-RELATED DOMAIN-CONTAINING PROTEIN"/>
    <property type="match status" value="1"/>
</dbReference>
<reference evidence="3 4" key="1">
    <citation type="submission" date="2017-10" db="EMBL/GenBank/DDBJ databases">
        <title>Genome sequence of Caulobacter mirabilis FWC38.</title>
        <authorList>
            <person name="Fiebig A."/>
            <person name="Crosson S."/>
        </authorList>
    </citation>
    <scope>NUCLEOTIDE SEQUENCE [LARGE SCALE GENOMIC DNA]</scope>
    <source>
        <strain evidence="3 4">FWC 38</strain>
    </source>
</reference>
<sequence length="374" mass="40254">MFRRDFLIGAVGAGALAPAAAQAAEPRDPRIADVVASRQGPRFDGVVLVRQGGRLRHAQAVGVANVAFNAPSRLDTRYWVCSITKAFTAVLILQLVDEGKVDPGAAIATYLPDYAGEAARKVTVHQLLNHTSGLENIDRIPNIEDVQQGIAAALQDARGHGRLPLYQTPYTSDQLLNLFCSGPLAREPGKTFDYNNADYIVLGKIIERLRGKPYDAVLAERILEPLGMLGSGMLRQSEIVPALAVPCSPAGDVLAYDAPVYPENWYAAGGAYATAGDVLAFADALFGGRLLKPESLRRMLTPGLDDYGYGVWSRRRSLAGRSWTVITRPGRVMGSRSQLLHMPEADLTIVMTSNTGFDLDGLSAEIARRIVTAG</sequence>
<name>A0A2D2AVM6_9CAUL</name>
<feature type="chain" id="PRO_5013723118" description="Beta-lactamase-related domain-containing protein" evidence="1">
    <location>
        <begin position="24"/>
        <end position="374"/>
    </location>
</feature>